<dbReference type="AlphaFoldDB" id="A0A1A8W804"/>
<accession>A0A1A8W804</accession>
<proteinExistence type="predicted"/>
<sequence length="97" mass="11015">MGKGRNNFKRYNQRSYIFLQLTNLNYFNSDIKVSNKMQFLISILWRNGVDAEFAGEKHTPFRDCTPGDNRKNLTCSEVTHGKNTSNCSNGSKGFGGK</sequence>
<evidence type="ECO:0000313" key="2">
    <source>
        <dbReference type="Proteomes" id="UP000078560"/>
    </source>
</evidence>
<evidence type="ECO:0000313" key="1">
    <source>
        <dbReference type="EMBL" id="SBS87816.1"/>
    </source>
</evidence>
<protein>
    <submittedName>
        <fullName evidence="1">Uncharacterized protein</fullName>
    </submittedName>
</protein>
<reference evidence="2" key="1">
    <citation type="submission" date="2016-05" db="EMBL/GenBank/DDBJ databases">
        <authorList>
            <person name="Naeem Raeece"/>
        </authorList>
    </citation>
    <scope>NUCLEOTIDE SEQUENCE [LARGE SCALE GENOMIC DNA]</scope>
</reference>
<dbReference type="EMBL" id="FLQU01000600">
    <property type="protein sequence ID" value="SBS87816.1"/>
    <property type="molecule type" value="Genomic_DNA"/>
</dbReference>
<dbReference type="Proteomes" id="UP000078560">
    <property type="component" value="Unassembled WGS sequence"/>
</dbReference>
<organism evidence="1 2">
    <name type="scientific">Plasmodium ovale curtisi</name>
    <dbReference type="NCBI Taxonomy" id="864141"/>
    <lineage>
        <taxon>Eukaryota</taxon>
        <taxon>Sar</taxon>
        <taxon>Alveolata</taxon>
        <taxon>Apicomplexa</taxon>
        <taxon>Aconoidasida</taxon>
        <taxon>Haemosporida</taxon>
        <taxon>Plasmodiidae</taxon>
        <taxon>Plasmodium</taxon>
        <taxon>Plasmodium (Plasmodium)</taxon>
    </lineage>
</organism>
<name>A0A1A8W804_PLAOA</name>
<gene>
    <name evidence="1" type="ORF">POVCU2_0044680</name>
</gene>